<dbReference type="GO" id="GO:0016787">
    <property type="term" value="F:hydrolase activity"/>
    <property type="evidence" value="ECO:0007669"/>
    <property type="project" value="UniProtKB-KW"/>
</dbReference>
<sequence length="287" mass="31859">MKITVLFLMITFTAFVRGQEKLEMYPDGIPNTKEGVDLGENTPELYFYKPLEAKHKTSFLIIPGGGYSHVAMKHEGHDVAKALSDLGYPAFVLRYRLPKADQMLDKRVGPIQDAQQALAYIRSNTKMLGIKRGKVGVLGFSAGGHLASTLSTHFETDYLNKGLSAAILRPDFSVLVYPVISMDDGITHKGSKNNLIGPDLFETDSTRFSNELNVTKNTPPTYLVHAIDDKGVPIENSKRYLKALKENGVEGKLFIYDTGGHGFGMINRTDARSWLDDMIGWLNKTKT</sequence>
<dbReference type="Gene3D" id="3.40.50.1820">
    <property type="entry name" value="alpha/beta hydrolase"/>
    <property type="match status" value="1"/>
</dbReference>
<dbReference type="InterPro" id="IPR049492">
    <property type="entry name" value="BD-FAE-like_dom"/>
</dbReference>
<dbReference type="PANTHER" id="PTHR48081">
    <property type="entry name" value="AB HYDROLASE SUPERFAMILY PROTEIN C4A8.06C"/>
    <property type="match status" value="1"/>
</dbReference>
<evidence type="ECO:0000313" key="3">
    <source>
        <dbReference type="EMBL" id="TJY64621.1"/>
    </source>
</evidence>
<dbReference type="InterPro" id="IPR029058">
    <property type="entry name" value="AB_hydrolase_fold"/>
</dbReference>
<proteinExistence type="predicted"/>
<dbReference type="EMBL" id="SUKA01000004">
    <property type="protein sequence ID" value="TJY64621.1"/>
    <property type="molecule type" value="Genomic_DNA"/>
</dbReference>
<protein>
    <submittedName>
        <fullName evidence="3">Alpha/beta hydrolase</fullName>
    </submittedName>
</protein>
<keyword evidence="1 3" id="KW-0378">Hydrolase</keyword>
<organism evidence="3 4">
    <name type="scientific">Sphingobacterium alkalisoli</name>
    <dbReference type="NCBI Taxonomy" id="1874115"/>
    <lineage>
        <taxon>Bacteria</taxon>
        <taxon>Pseudomonadati</taxon>
        <taxon>Bacteroidota</taxon>
        <taxon>Sphingobacteriia</taxon>
        <taxon>Sphingobacteriales</taxon>
        <taxon>Sphingobacteriaceae</taxon>
        <taxon>Sphingobacterium</taxon>
    </lineage>
</organism>
<feature type="domain" description="BD-FAE-like" evidence="2">
    <location>
        <begin position="47"/>
        <end position="242"/>
    </location>
</feature>
<accession>A0A4U0GZF7</accession>
<evidence type="ECO:0000256" key="1">
    <source>
        <dbReference type="ARBA" id="ARBA00022801"/>
    </source>
</evidence>
<dbReference type="SUPFAM" id="SSF53474">
    <property type="entry name" value="alpha/beta-Hydrolases"/>
    <property type="match status" value="1"/>
</dbReference>
<comment type="caution">
    <text evidence="3">The sequence shown here is derived from an EMBL/GenBank/DDBJ whole genome shotgun (WGS) entry which is preliminary data.</text>
</comment>
<dbReference type="InterPro" id="IPR050300">
    <property type="entry name" value="GDXG_lipolytic_enzyme"/>
</dbReference>
<evidence type="ECO:0000259" key="2">
    <source>
        <dbReference type="Pfam" id="PF20434"/>
    </source>
</evidence>
<dbReference type="Pfam" id="PF20434">
    <property type="entry name" value="BD-FAE"/>
    <property type="match status" value="1"/>
</dbReference>
<dbReference type="Proteomes" id="UP000309872">
    <property type="component" value="Unassembled WGS sequence"/>
</dbReference>
<dbReference type="AlphaFoldDB" id="A0A4U0GZF7"/>
<evidence type="ECO:0000313" key="4">
    <source>
        <dbReference type="Proteomes" id="UP000309872"/>
    </source>
</evidence>
<name>A0A4U0GZF7_9SPHI</name>
<keyword evidence="4" id="KW-1185">Reference proteome</keyword>
<reference evidence="3 4" key="1">
    <citation type="submission" date="2019-04" db="EMBL/GenBank/DDBJ databases">
        <title>Sphingobacterium olei sp. nov., isolated from oil-contaminated soil.</title>
        <authorList>
            <person name="Liu B."/>
        </authorList>
    </citation>
    <scope>NUCLEOTIDE SEQUENCE [LARGE SCALE GENOMIC DNA]</scope>
    <source>
        <strain evidence="3 4">Y3L14</strain>
    </source>
</reference>
<gene>
    <name evidence="3" type="ORF">FAZ19_15140</name>
</gene>
<dbReference type="OrthoDB" id="9794725at2"/>
<dbReference type="PANTHER" id="PTHR48081:SF6">
    <property type="entry name" value="PEPTIDASE S9 PROLYL OLIGOPEPTIDASE CATALYTIC DOMAIN-CONTAINING PROTEIN"/>
    <property type="match status" value="1"/>
</dbReference>